<comment type="caution">
    <text evidence="2">The sequence shown here is derived from an EMBL/GenBank/DDBJ whole genome shotgun (WGS) entry which is preliminary data.</text>
</comment>
<dbReference type="Proteomes" id="UP000299102">
    <property type="component" value="Unassembled WGS sequence"/>
</dbReference>
<evidence type="ECO:0000256" key="1">
    <source>
        <dbReference type="SAM" id="MobiDB-lite"/>
    </source>
</evidence>
<evidence type="ECO:0000313" key="3">
    <source>
        <dbReference type="Proteomes" id="UP000299102"/>
    </source>
</evidence>
<keyword evidence="3" id="KW-1185">Reference proteome</keyword>
<feature type="compositionally biased region" description="Basic and acidic residues" evidence="1">
    <location>
        <begin position="90"/>
        <end position="102"/>
    </location>
</feature>
<accession>A0A4C1YE92</accession>
<organism evidence="2 3">
    <name type="scientific">Eumeta variegata</name>
    <name type="common">Bagworm moth</name>
    <name type="synonym">Eumeta japonica</name>
    <dbReference type="NCBI Taxonomy" id="151549"/>
    <lineage>
        <taxon>Eukaryota</taxon>
        <taxon>Metazoa</taxon>
        <taxon>Ecdysozoa</taxon>
        <taxon>Arthropoda</taxon>
        <taxon>Hexapoda</taxon>
        <taxon>Insecta</taxon>
        <taxon>Pterygota</taxon>
        <taxon>Neoptera</taxon>
        <taxon>Endopterygota</taxon>
        <taxon>Lepidoptera</taxon>
        <taxon>Glossata</taxon>
        <taxon>Ditrysia</taxon>
        <taxon>Tineoidea</taxon>
        <taxon>Psychidae</taxon>
        <taxon>Oiketicinae</taxon>
        <taxon>Eumeta</taxon>
    </lineage>
</organism>
<dbReference type="AlphaFoldDB" id="A0A4C1YE92"/>
<evidence type="ECO:0000313" key="2">
    <source>
        <dbReference type="EMBL" id="GBP73172.1"/>
    </source>
</evidence>
<protein>
    <submittedName>
        <fullName evidence="2">Uncharacterized protein</fullName>
    </submittedName>
</protein>
<feature type="region of interest" description="Disordered" evidence="1">
    <location>
        <begin position="90"/>
        <end position="121"/>
    </location>
</feature>
<dbReference type="EMBL" id="BGZK01001164">
    <property type="protein sequence ID" value="GBP73172.1"/>
    <property type="molecule type" value="Genomic_DNA"/>
</dbReference>
<name>A0A4C1YE92_EUMVA</name>
<proteinExistence type="predicted"/>
<sequence length="121" mass="14011">MPPVEDSMLRTYHDGAAAAFGCLRRPSSSKSKKAPKEFQTSNDITEVRPPQAPRQNLGPTSFATAMIRNKTRHHRVNIDVYEMERMQQKFRMDTREMQRDSSSKSTTRLRADVRRTYPPIK</sequence>
<gene>
    <name evidence="2" type="ORF">EVAR_59061_1</name>
</gene>
<feature type="region of interest" description="Disordered" evidence="1">
    <location>
        <begin position="23"/>
        <end position="59"/>
    </location>
</feature>
<reference evidence="2 3" key="1">
    <citation type="journal article" date="2019" name="Commun. Biol.">
        <title>The bagworm genome reveals a unique fibroin gene that provides high tensile strength.</title>
        <authorList>
            <person name="Kono N."/>
            <person name="Nakamura H."/>
            <person name="Ohtoshi R."/>
            <person name="Tomita M."/>
            <person name="Numata K."/>
            <person name="Arakawa K."/>
        </authorList>
    </citation>
    <scope>NUCLEOTIDE SEQUENCE [LARGE SCALE GENOMIC DNA]</scope>
</reference>